<protein>
    <submittedName>
        <fullName evidence="10">Exopolysaccharide biosynthesis protein</fullName>
    </submittedName>
</protein>
<reference evidence="10 11" key="1">
    <citation type="journal article" date="2006" name="Nat. Biotechnol.">
        <title>Complete genome of the mutualistic, N2-fixing grass endophyte Azoarcus sp. strain BH72.</title>
        <authorList>
            <person name="Krause A."/>
            <person name="Ramakumar A."/>
            <person name="Bartels D."/>
            <person name="Battistoni F."/>
            <person name="Bekel T."/>
            <person name="Boch J."/>
            <person name="Boehm M."/>
            <person name="Friedrich F."/>
            <person name="Hurek T."/>
            <person name="Krause L."/>
            <person name="Linke B."/>
            <person name="McHardy A.C."/>
            <person name="Sarkar A."/>
            <person name="Schneiker S."/>
            <person name="Syed A.A."/>
            <person name="Thauer R."/>
            <person name="Vorhoelter F.-J."/>
            <person name="Weidner S."/>
            <person name="Puehler A."/>
            <person name="Reinhold-Hurek B."/>
            <person name="Kaiser O."/>
            <person name="Goesmann A."/>
        </authorList>
    </citation>
    <scope>NUCLEOTIDE SEQUENCE [LARGE SCALE GENOMIC DNA]</scope>
    <source>
        <strain evidence="10 11">BH72</strain>
    </source>
</reference>
<dbReference type="NCBIfam" id="TIGR03017">
    <property type="entry name" value="EpsF"/>
    <property type="match status" value="1"/>
</dbReference>
<evidence type="ECO:0000256" key="1">
    <source>
        <dbReference type="ARBA" id="ARBA00004651"/>
    </source>
</evidence>
<keyword evidence="4 7" id="KW-1133">Transmembrane helix</keyword>
<feature type="transmembrane region" description="Helical" evidence="7">
    <location>
        <begin position="12"/>
        <end position="35"/>
    </location>
</feature>
<evidence type="ECO:0000259" key="8">
    <source>
        <dbReference type="Pfam" id="PF02706"/>
    </source>
</evidence>
<keyword evidence="11" id="KW-1185">Reference proteome</keyword>
<evidence type="ECO:0000256" key="3">
    <source>
        <dbReference type="ARBA" id="ARBA00022692"/>
    </source>
</evidence>
<gene>
    <name evidence="10" type="primary">gumC</name>
    <name evidence="10" type="ordered locus">azo2241</name>
</gene>
<accession>A1K7Q3</accession>
<dbReference type="Pfam" id="PF13807">
    <property type="entry name" value="GNVR"/>
    <property type="match status" value="1"/>
</dbReference>
<dbReference type="InterPro" id="IPR050445">
    <property type="entry name" value="Bact_polysacc_biosynth/exp"/>
</dbReference>
<keyword evidence="6" id="KW-0175">Coiled coil</keyword>
<sequence length="469" mass="50801">MSIQQLFLVLRANLRLIASVLCAVVALVMAVSLLLPRKYTAQGEVVVDVRGADPIQGAVMQGSLIPGYLATQVDILTSERVARRVADLLKLKDNAEFRAAWESERGGVGSYEDWLARTLGAALTVKPSRDSSVLGIAFTARDPAFAAAAANAFAQAYIDTSLELKVEPARQYSDWFNDRSSGVREELEAAQRRLSDYQQQHRILTGTDERLDVESERLAQLSAQLVAVQAQRAESRSRTSQPGSVDTLPEVLQNGLIQGLKTDIARLEAQRGQSLRRLGPNHPEVARIDAELGSLRSRVGAETARVAGSLATAARMNDAREAEIAAAVEAQKAKVLELKAHQSRIGVLQRDVENAQRAYDMVTQRYAQTSLESQTRLTNVVVLSPAAEPVVPSTPNLPLNLLLSIVVGGLLGVGAALWRELRHPRIRGEGELGQLLGVPVLAVLPPRPALAGVGLRRLLPAVPQARRLR</sequence>
<dbReference type="KEGG" id="azo:azo2241"/>
<organism evidence="10 11">
    <name type="scientific">Azoarcus sp. (strain BH72)</name>
    <dbReference type="NCBI Taxonomy" id="418699"/>
    <lineage>
        <taxon>Bacteria</taxon>
        <taxon>Pseudomonadati</taxon>
        <taxon>Pseudomonadota</taxon>
        <taxon>Betaproteobacteria</taxon>
        <taxon>Rhodocyclales</taxon>
        <taxon>Zoogloeaceae</taxon>
        <taxon>Azoarcus</taxon>
    </lineage>
</organism>
<proteinExistence type="predicted"/>
<dbReference type="RefSeq" id="WP_011765972.1">
    <property type="nucleotide sequence ID" value="NC_008702.1"/>
</dbReference>
<dbReference type="InterPro" id="IPR003856">
    <property type="entry name" value="LPS_length_determ_N"/>
</dbReference>
<dbReference type="PANTHER" id="PTHR32309:SF13">
    <property type="entry name" value="FERRIC ENTEROBACTIN TRANSPORT PROTEIN FEPE"/>
    <property type="match status" value="1"/>
</dbReference>
<keyword evidence="5 7" id="KW-0472">Membrane</keyword>
<dbReference type="GO" id="GO:0005886">
    <property type="term" value="C:plasma membrane"/>
    <property type="evidence" value="ECO:0007669"/>
    <property type="project" value="UniProtKB-SubCell"/>
</dbReference>
<evidence type="ECO:0000256" key="4">
    <source>
        <dbReference type="ARBA" id="ARBA00022989"/>
    </source>
</evidence>
<evidence type="ECO:0000313" key="11">
    <source>
        <dbReference type="Proteomes" id="UP000002588"/>
    </source>
</evidence>
<dbReference type="STRING" id="62928.azo2241"/>
<evidence type="ECO:0000256" key="6">
    <source>
        <dbReference type="SAM" id="Coils"/>
    </source>
</evidence>
<evidence type="ECO:0000256" key="2">
    <source>
        <dbReference type="ARBA" id="ARBA00022475"/>
    </source>
</evidence>
<evidence type="ECO:0000256" key="7">
    <source>
        <dbReference type="SAM" id="Phobius"/>
    </source>
</evidence>
<feature type="coiled-coil region" evidence="6">
    <location>
        <begin position="180"/>
        <end position="238"/>
    </location>
</feature>
<dbReference type="InterPro" id="IPR017468">
    <property type="entry name" value="Chain_len_reg_EpsF"/>
</dbReference>
<feature type="domain" description="Tyrosine-protein kinase G-rich" evidence="9">
    <location>
        <begin position="342"/>
        <end position="420"/>
    </location>
</feature>
<dbReference type="GO" id="GO:0004713">
    <property type="term" value="F:protein tyrosine kinase activity"/>
    <property type="evidence" value="ECO:0007669"/>
    <property type="project" value="TreeGrafter"/>
</dbReference>
<dbReference type="eggNOG" id="COG3206">
    <property type="taxonomic scope" value="Bacteria"/>
</dbReference>
<comment type="subcellular location">
    <subcellularLocation>
        <location evidence="1">Cell membrane</location>
        <topology evidence="1">Multi-pass membrane protein</topology>
    </subcellularLocation>
</comment>
<evidence type="ECO:0000313" key="10">
    <source>
        <dbReference type="EMBL" id="CAL94858.1"/>
    </source>
</evidence>
<keyword evidence="3 7" id="KW-0812">Transmembrane</keyword>
<dbReference type="InterPro" id="IPR032807">
    <property type="entry name" value="GNVR"/>
</dbReference>
<evidence type="ECO:0000259" key="9">
    <source>
        <dbReference type="Pfam" id="PF13807"/>
    </source>
</evidence>
<name>A1K7Q3_AZOSB</name>
<dbReference type="PANTHER" id="PTHR32309">
    <property type="entry name" value="TYROSINE-PROTEIN KINASE"/>
    <property type="match status" value="1"/>
</dbReference>
<dbReference type="AlphaFoldDB" id="A1K7Q3"/>
<evidence type="ECO:0000256" key="5">
    <source>
        <dbReference type="ARBA" id="ARBA00023136"/>
    </source>
</evidence>
<dbReference type="Proteomes" id="UP000002588">
    <property type="component" value="Chromosome"/>
</dbReference>
<dbReference type="EMBL" id="AM406670">
    <property type="protein sequence ID" value="CAL94858.1"/>
    <property type="molecule type" value="Genomic_DNA"/>
</dbReference>
<dbReference type="HOGENOM" id="CLU_009912_5_3_4"/>
<dbReference type="Pfam" id="PF02706">
    <property type="entry name" value="Wzz"/>
    <property type="match status" value="1"/>
</dbReference>
<keyword evidence="2" id="KW-1003">Cell membrane</keyword>
<feature type="domain" description="Polysaccharide chain length determinant N-terminal" evidence="8">
    <location>
        <begin position="2"/>
        <end position="87"/>
    </location>
</feature>